<sequence length="327" mass="36227">MSTSNGSVHELATTLSTCTISGGTDAIQISQLVHRLNILAKWFDNDLSKAKAALQGRCVLELGCGQGDMTVALAHLVQNQIDDHNHESENHGNFTTKAGKILALDPGDLDYGAPYTLRQAQEHISQSASGLGKCIDWLQYDPIEYLGILSNGKDENSKTEEFPDFIILAHSIFYLPNEEYFSRLFRALHNAASISQTRKNRNPPRLLLAEWGMRITSPTAEAHLLAVEIQKARPIEEGNVQCVIAPTRIVELAKEAGWTIEREAWIANPEVDDGKWEVGAVKADTKLDGLEEDSEIRRKYQRMLELSEKEGGQVKSMDVWTGVFGLG</sequence>
<dbReference type="SUPFAM" id="SSF53335">
    <property type="entry name" value="S-adenosyl-L-methionine-dependent methyltransferases"/>
    <property type="match status" value="1"/>
</dbReference>
<organism evidence="1 2">
    <name type="scientific">Cercospora kikuchii</name>
    <dbReference type="NCBI Taxonomy" id="84275"/>
    <lineage>
        <taxon>Eukaryota</taxon>
        <taxon>Fungi</taxon>
        <taxon>Dikarya</taxon>
        <taxon>Ascomycota</taxon>
        <taxon>Pezizomycotina</taxon>
        <taxon>Dothideomycetes</taxon>
        <taxon>Dothideomycetidae</taxon>
        <taxon>Mycosphaerellales</taxon>
        <taxon>Mycosphaerellaceae</taxon>
        <taxon>Cercospora</taxon>
    </lineage>
</organism>
<dbReference type="GeneID" id="68297688"/>
<protein>
    <recommendedName>
        <fullName evidence="3">Methyltransferase domain-containing protein</fullName>
    </recommendedName>
</protein>
<evidence type="ECO:0000313" key="1">
    <source>
        <dbReference type="EMBL" id="GIZ49073.1"/>
    </source>
</evidence>
<dbReference type="InterPro" id="IPR029063">
    <property type="entry name" value="SAM-dependent_MTases_sf"/>
</dbReference>
<name>A0A9P3CUC1_9PEZI</name>
<reference evidence="1 2" key="1">
    <citation type="submission" date="2021-01" db="EMBL/GenBank/DDBJ databases">
        <title>Cercospora kikuchii MAFF 305040 whole genome shotgun sequence.</title>
        <authorList>
            <person name="Kashiwa T."/>
            <person name="Suzuki T."/>
        </authorList>
    </citation>
    <scope>NUCLEOTIDE SEQUENCE [LARGE SCALE GENOMIC DNA]</scope>
    <source>
        <strain evidence="1 2">MAFF 305040</strain>
    </source>
</reference>
<accession>A0A9P3CUC1</accession>
<keyword evidence="2" id="KW-1185">Reference proteome</keyword>
<comment type="caution">
    <text evidence="1">The sequence shown here is derived from an EMBL/GenBank/DDBJ whole genome shotgun (WGS) entry which is preliminary data.</text>
</comment>
<dbReference type="RefSeq" id="XP_044663560.1">
    <property type="nucleotide sequence ID" value="XM_044807625.1"/>
</dbReference>
<evidence type="ECO:0000313" key="2">
    <source>
        <dbReference type="Proteomes" id="UP000825890"/>
    </source>
</evidence>
<proteinExistence type="predicted"/>
<dbReference type="Gene3D" id="3.40.50.150">
    <property type="entry name" value="Vaccinia Virus protein VP39"/>
    <property type="match status" value="1"/>
</dbReference>
<dbReference type="OrthoDB" id="8300214at2759"/>
<evidence type="ECO:0008006" key="3">
    <source>
        <dbReference type="Google" id="ProtNLM"/>
    </source>
</evidence>
<gene>
    <name evidence="1" type="ORF">CKM354_001211300</name>
</gene>
<dbReference type="AlphaFoldDB" id="A0A9P3CUC1"/>
<dbReference type="Proteomes" id="UP000825890">
    <property type="component" value="Unassembled WGS sequence"/>
</dbReference>
<dbReference type="EMBL" id="BOLY01000008">
    <property type="protein sequence ID" value="GIZ49073.1"/>
    <property type="molecule type" value="Genomic_DNA"/>
</dbReference>